<dbReference type="EMBL" id="BSXT01003441">
    <property type="protein sequence ID" value="GMF54047.1"/>
    <property type="molecule type" value="Genomic_DNA"/>
</dbReference>
<feature type="coiled-coil region" evidence="1">
    <location>
        <begin position="154"/>
        <end position="181"/>
    </location>
</feature>
<evidence type="ECO:0000256" key="1">
    <source>
        <dbReference type="SAM" id="Coils"/>
    </source>
</evidence>
<dbReference type="AlphaFoldDB" id="A0A9W7D1L3"/>
<feature type="region of interest" description="Disordered" evidence="2">
    <location>
        <begin position="326"/>
        <end position="353"/>
    </location>
</feature>
<dbReference type="Proteomes" id="UP001165121">
    <property type="component" value="Unassembled WGS sequence"/>
</dbReference>
<name>A0A9W7D1L3_9STRA</name>
<protein>
    <submittedName>
        <fullName evidence="3">Unnamed protein product</fullName>
    </submittedName>
</protein>
<reference evidence="3" key="1">
    <citation type="submission" date="2023-04" db="EMBL/GenBank/DDBJ databases">
        <title>Phytophthora fragariaefolia NBRC 109709.</title>
        <authorList>
            <person name="Ichikawa N."/>
            <person name="Sato H."/>
            <person name="Tonouchi N."/>
        </authorList>
    </citation>
    <scope>NUCLEOTIDE SEQUENCE</scope>
    <source>
        <strain evidence="3">NBRC 109709</strain>
    </source>
</reference>
<keyword evidence="1" id="KW-0175">Coiled coil</keyword>
<comment type="caution">
    <text evidence="3">The sequence shown here is derived from an EMBL/GenBank/DDBJ whole genome shotgun (WGS) entry which is preliminary data.</text>
</comment>
<accession>A0A9W7D1L3</accession>
<sequence length="500" mass="54346">MKRDPPPPAIYGAAIEVLDSLDIMGGDISYVRCTSIHRIELISEASPVKGPDAKANALGSYLDGALTPVFGGDKESLTPLASGGASYSLGLNTAQLNVVWTASQRDTASNPRWAGSLNASSVSDTSLSDLSPVQRSGTWDIRRRKNREWMRKARQRQRVELNAMRVTVARLEKQYAGLSLQSPTALTSDSTGSGALVSRVASEYTQAVELARRLGAENLYLKAQIQQQAAWKLNLSCVLQSCPHLDGPRWAQQFQQFQQPSLGGEEVLRMELDTLDAFEAQDEFGFHALTDLDVTRAILENSRTIAHVPRPEHRRDDAANVGERHAARGVQEGEGRDLPPPSAAAGEPERVRRRARRAEDIATFRSVYVRYLIETTGGLVHCAASAAGVDASAPSTPPQSVLHCSLQASGFVLGPPLTPRAHATFSRTSFASEVSLSIEFLNVLDPLTGEQFQQLRWSGRTDYCGPQHAQRNASDMMQGLLRWELLVISPALNLASLASG</sequence>
<dbReference type="CDD" id="cd14686">
    <property type="entry name" value="bZIP"/>
    <property type="match status" value="1"/>
</dbReference>
<organism evidence="3 4">
    <name type="scientific">Phytophthora fragariaefolia</name>
    <dbReference type="NCBI Taxonomy" id="1490495"/>
    <lineage>
        <taxon>Eukaryota</taxon>
        <taxon>Sar</taxon>
        <taxon>Stramenopiles</taxon>
        <taxon>Oomycota</taxon>
        <taxon>Peronosporomycetes</taxon>
        <taxon>Peronosporales</taxon>
        <taxon>Peronosporaceae</taxon>
        <taxon>Phytophthora</taxon>
    </lineage>
</organism>
<proteinExistence type="predicted"/>
<evidence type="ECO:0000256" key="2">
    <source>
        <dbReference type="SAM" id="MobiDB-lite"/>
    </source>
</evidence>
<feature type="compositionally biased region" description="Basic and acidic residues" evidence="2">
    <location>
        <begin position="326"/>
        <end position="337"/>
    </location>
</feature>
<evidence type="ECO:0000313" key="4">
    <source>
        <dbReference type="Proteomes" id="UP001165121"/>
    </source>
</evidence>
<evidence type="ECO:0000313" key="3">
    <source>
        <dbReference type="EMBL" id="GMF54047.1"/>
    </source>
</evidence>
<gene>
    <name evidence="3" type="ORF">Pfra01_002244300</name>
</gene>
<keyword evidence="4" id="KW-1185">Reference proteome</keyword>